<keyword evidence="5" id="KW-0508">mRNA splicing</keyword>
<comment type="caution">
    <text evidence="9">The sequence shown here is derived from an EMBL/GenBank/DDBJ whole genome shotgun (WGS) entry which is preliminary data.</text>
</comment>
<organism evidence="9 10">
    <name type="scientific">Besnoitia besnoiti</name>
    <name type="common">Apicomplexan protozoan</name>
    <dbReference type="NCBI Taxonomy" id="94643"/>
    <lineage>
        <taxon>Eukaryota</taxon>
        <taxon>Sar</taxon>
        <taxon>Alveolata</taxon>
        <taxon>Apicomplexa</taxon>
        <taxon>Conoidasida</taxon>
        <taxon>Coccidia</taxon>
        <taxon>Eucoccidiorida</taxon>
        <taxon>Eimeriorina</taxon>
        <taxon>Sarcocystidae</taxon>
        <taxon>Besnoitia</taxon>
    </lineage>
</organism>
<evidence type="ECO:0000313" key="10">
    <source>
        <dbReference type="Proteomes" id="UP000224006"/>
    </source>
</evidence>
<dbReference type="GO" id="GO:0006397">
    <property type="term" value="P:mRNA processing"/>
    <property type="evidence" value="ECO:0007669"/>
    <property type="project" value="UniProtKB-KW"/>
</dbReference>
<name>A0A2A9MLY3_BESBE</name>
<keyword evidence="6" id="KW-0539">Nucleus</keyword>
<evidence type="ECO:0000256" key="6">
    <source>
        <dbReference type="ARBA" id="ARBA00023242"/>
    </source>
</evidence>
<gene>
    <name evidence="9" type="ORF">BESB_046840</name>
</gene>
<dbReference type="GeneID" id="40309614"/>
<evidence type="ECO:0000256" key="7">
    <source>
        <dbReference type="SAM" id="Coils"/>
    </source>
</evidence>
<dbReference type="InterPro" id="IPR008409">
    <property type="entry name" value="SPF27"/>
</dbReference>
<reference evidence="9 10" key="1">
    <citation type="submission" date="2017-09" db="EMBL/GenBank/DDBJ databases">
        <title>Genome sequencing of Besnoitia besnoiti strain Bb-Ger1.</title>
        <authorList>
            <person name="Schares G."/>
            <person name="Venepally P."/>
            <person name="Lorenzi H.A."/>
        </authorList>
    </citation>
    <scope>NUCLEOTIDE SEQUENCE [LARGE SCALE GENOMIC DNA]</scope>
    <source>
        <strain evidence="9 10">Bb-Ger1</strain>
    </source>
</reference>
<proteinExistence type="inferred from homology"/>
<dbReference type="GO" id="GO:0008380">
    <property type="term" value="P:RNA splicing"/>
    <property type="evidence" value="ECO:0007669"/>
    <property type="project" value="UniProtKB-KW"/>
</dbReference>
<dbReference type="GO" id="GO:0071013">
    <property type="term" value="C:catalytic step 2 spliceosome"/>
    <property type="evidence" value="ECO:0007669"/>
    <property type="project" value="TreeGrafter"/>
</dbReference>
<dbReference type="EMBL" id="NWUJ01000003">
    <property type="protein sequence ID" value="PFH36492.1"/>
    <property type="molecule type" value="Genomic_DNA"/>
</dbReference>
<dbReference type="AlphaFoldDB" id="A0A2A9MLY3"/>
<evidence type="ECO:0000256" key="3">
    <source>
        <dbReference type="ARBA" id="ARBA00022664"/>
    </source>
</evidence>
<evidence type="ECO:0000256" key="8">
    <source>
        <dbReference type="SAM" id="MobiDB-lite"/>
    </source>
</evidence>
<dbReference type="KEGG" id="bbes:BESB_046840"/>
<dbReference type="STRING" id="94643.A0A2A9MLY3"/>
<feature type="compositionally biased region" description="Low complexity" evidence="8">
    <location>
        <begin position="341"/>
        <end position="354"/>
    </location>
</feature>
<keyword evidence="10" id="KW-1185">Reference proteome</keyword>
<dbReference type="PANTHER" id="PTHR13296:SF0">
    <property type="entry name" value="PRE-MRNA-SPLICING FACTOR SPF27"/>
    <property type="match status" value="1"/>
</dbReference>
<comment type="similarity">
    <text evidence="2">Belongs to the SPF27 family.</text>
</comment>
<evidence type="ECO:0000256" key="2">
    <source>
        <dbReference type="ARBA" id="ARBA00010788"/>
    </source>
</evidence>
<feature type="region of interest" description="Disordered" evidence="8">
    <location>
        <begin position="319"/>
        <end position="369"/>
    </location>
</feature>
<comment type="subcellular location">
    <subcellularLocation>
        <location evidence="1">Nucleus</location>
    </subcellularLocation>
</comment>
<dbReference type="Pfam" id="PF05700">
    <property type="entry name" value="BCAS2"/>
    <property type="match status" value="1"/>
</dbReference>
<evidence type="ECO:0000256" key="1">
    <source>
        <dbReference type="ARBA" id="ARBA00004123"/>
    </source>
</evidence>
<accession>A0A2A9MLY3</accession>
<dbReference type="RefSeq" id="XP_029220501.1">
    <property type="nucleotide sequence ID" value="XM_029363135.1"/>
</dbReference>
<keyword evidence="3" id="KW-0507">mRNA processing</keyword>
<dbReference type="Proteomes" id="UP000224006">
    <property type="component" value="Chromosome III"/>
</dbReference>
<evidence type="ECO:0000256" key="5">
    <source>
        <dbReference type="ARBA" id="ARBA00023187"/>
    </source>
</evidence>
<protein>
    <recommendedName>
        <fullName evidence="11">Breast carcinoma amplified sequence protein 2</fullName>
    </recommendedName>
</protein>
<keyword evidence="4" id="KW-0747">Spliceosome</keyword>
<feature type="region of interest" description="Disordered" evidence="8">
    <location>
        <begin position="1"/>
        <end position="39"/>
    </location>
</feature>
<feature type="coiled-coil region" evidence="7">
    <location>
        <begin position="244"/>
        <end position="271"/>
    </location>
</feature>
<dbReference type="GO" id="GO:0000974">
    <property type="term" value="C:Prp19 complex"/>
    <property type="evidence" value="ECO:0007669"/>
    <property type="project" value="TreeGrafter"/>
</dbReference>
<dbReference type="VEuPathDB" id="ToxoDB:BESB_046840"/>
<dbReference type="OrthoDB" id="205794at2759"/>
<keyword evidence="7" id="KW-0175">Coiled coil</keyword>
<evidence type="ECO:0000313" key="9">
    <source>
        <dbReference type="EMBL" id="PFH36492.1"/>
    </source>
</evidence>
<dbReference type="PANTHER" id="PTHR13296">
    <property type="entry name" value="BCAS2 PROTEIN"/>
    <property type="match status" value="1"/>
</dbReference>
<dbReference type="GO" id="GO:0071011">
    <property type="term" value="C:precatalytic spliceosome"/>
    <property type="evidence" value="ECO:0007669"/>
    <property type="project" value="TreeGrafter"/>
</dbReference>
<evidence type="ECO:0008006" key="11">
    <source>
        <dbReference type="Google" id="ProtNLM"/>
    </source>
</evidence>
<evidence type="ECO:0000256" key="4">
    <source>
        <dbReference type="ARBA" id="ARBA00022728"/>
    </source>
</evidence>
<sequence length="369" mass="40435">MPVLGVHRAPPSTALVARTQGPAASPSENGQDLDSPASAPQFLSQRLPYAHLVDTLPYVDALTPEQNEEAKSLLQQELVLMNRERRAKRQDLPSGVAEEEASSLEADILKEYLDELLPPPKTPHLDNPNTLVGKELLRIKRGEPMQKLDLSRLYEAAPAPPKSAETAEWRKSIATCESLLEHLGLGQTNLDLMNVHAISTWTRHLQNLMLQGNHWESALKRVRTDVDGVSKARKLEQVECGNVLRNLNRTKEDYEERNREILVALQHLNGEVADLKHKCRTRGLLPEDYDSDPEEEGAAWAVPVPSSAPELSCANLPLPASEAPVGNGVAQSSEDAMKSEGSSGVAVGASAAAHLHAHREEEMVDYDDA</sequence>